<organism evidence="9 10">
    <name type="scientific">Lodderomyces elongisporus (strain ATCC 11503 / CBS 2605 / JCM 1781 / NBRC 1676 / NRRL YB-4239)</name>
    <name type="common">Yeast</name>
    <name type="synonym">Saccharomyces elongisporus</name>
    <dbReference type="NCBI Taxonomy" id="379508"/>
    <lineage>
        <taxon>Eukaryota</taxon>
        <taxon>Fungi</taxon>
        <taxon>Dikarya</taxon>
        <taxon>Ascomycota</taxon>
        <taxon>Saccharomycotina</taxon>
        <taxon>Pichiomycetes</taxon>
        <taxon>Debaryomycetaceae</taxon>
        <taxon>Candida/Lodderomyces clade</taxon>
        <taxon>Lodderomyces</taxon>
    </lineage>
</organism>
<dbReference type="OrthoDB" id="296386at2759"/>
<feature type="transmembrane region" description="Helical" evidence="6">
    <location>
        <begin position="348"/>
        <end position="372"/>
    </location>
</feature>
<protein>
    <submittedName>
        <fullName evidence="9">Uncharacterized protein</fullName>
    </submittedName>
</protein>
<keyword evidence="10" id="KW-1185">Reference proteome</keyword>
<feature type="transmembrane region" description="Helical" evidence="6">
    <location>
        <begin position="554"/>
        <end position="574"/>
    </location>
</feature>
<dbReference type="PANTHER" id="PTHR12308">
    <property type="entry name" value="ANOCTAMIN"/>
    <property type="match status" value="1"/>
</dbReference>
<feature type="transmembrane region" description="Helical" evidence="6">
    <location>
        <begin position="195"/>
        <end position="214"/>
    </location>
</feature>
<evidence type="ECO:0000256" key="2">
    <source>
        <dbReference type="ARBA" id="ARBA00022692"/>
    </source>
</evidence>
<dbReference type="GO" id="GO:0016020">
    <property type="term" value="C:membrane"/>
    <property type="evidence" value="ECO:0007669"/>
    <property type="project" value="UniProtKB-SubCell"/>
</dbReference>
<accession>A5DTZ8</accession>
<evidence type="ECO:0000313" key="10">
    <source>
        <dbReference type="Proteomes" id="UP000001996"/>
    </source>
</evidence>
<proteinExistence type="predicted"/>
<keyword evidence="2 6" id="KW-0812">Transmembrane</keyword>
<feature type="domain" description="Anoctamin transmembrane" evidence="7">
    <location>
        <begin position="154"/>
        <end position="622"/>
    </location>
</feature>
<dbReference type="InterPro" id="IPR049456">
    <property type="entry name" value="Anoctamin_N_fung"/>
</dbReference>
<dbReference type="Pfam" id="PF04547">
    <property type="entry name" value="Anoctamin"/>
    <property type="match status" value="1"/>
</dbReference>
<feature type="compositionally biased region" description="Low complexity" evidence="5">
    <location>
        <begin position="833"/>
        <end position="850"/>
    </location>
</feature>
<evidence type="ECO:0000256" key="6">
    <source>
        <dbReference type="SAM" id="Phobius"/>
    </source>
</evidence>
<feature type="compositionally biased region" description="Low complexity" evidence="5">
    <location>
        <begin position="871"/>
        <end position="885"/>
    </location>
</feature>
<dbReference type="HOGENOM" id="CLU_013423_0_0_1"/>
<comment type="subcellular location">
    <subcellularLocation>
        <location evidence="1">Membrane</location>
        <topology evidence="1">Multi-pass membrane protein</topology>
    </subcellularLocation>
</comment>
<evidence type="ECO:0000256" key="4">
    <source>
        <dbReference type="ARBA" id="ARBA00023136"/>
    </source>
</evidence>
<feature type="transmembrane region" description="Helical" evidence="6">
    <location>
        <begin position="171"/>
        <end position="188"/>
    </location>
</feature>
<dbReference type="EMBL" id="CH981524">
    <property type="protein sequence ID" value="EDK42656.1"/>
    <property type="molecule type" value="Genomic_DNA"/>
</dbReference>
<feature type="transmembrane region" description="Helical" evidence="6">
    <location>
        <begin position="306"/>
        <end position="328"/>
    </location>
</feature>
<dbReference type="InParanoid" id="A5DTZ8"/>
<dbReference type="OMA" id="MFGPVWP"/>
<dbReference type="VEuPathDB" id="FungiDB:LELG_00834"/>
<feature type="transmembrane region" description="Helical" evidence="6">
    <location>
        <begin position="423"/>
        <end position="445"/>
    </location>
</feature>
<gene>
    <name evidence="9" type="ORF">LELG_00834</name>
</gene>
<dbReference type="eggNOG" id="KOG2513">
    <property type="taxonomic scope" value="Eukaryota"/>
</dbReference>
<evidence type="ECO:0000256" key="3">
    <source>
        <dbReference type="ARBA" id="ARBA00022989"/>
    </source>
</evidence>
<dbReference type="InterPro" id="IPR007632">
    <property type="entry name" value="Anoctamin"/>
</dbReference>
<reference evidence="9 10" key="1">
    <citation type="journal article" date="2009" name="Nature">
        <title>Evolution of pathogenicity and sexual reproduction in eight Candida genomes.</title>
        <authorList>
            <person name="Butler G."/>
            <person name="Rasmussen M.D."/>
            <person name="Lin M.F."/>
            <person name="Santos M.A."/>
            <person name="Sakthikumar S."/>
            <person name="Munro C.A."/>
            <person name="Rheinbay E."/>
            <person name="Grabherr M."/>
            <person name="Forche A."/>
            <person name="Reedy J.L."/>
            <person name="Agrafioti I."/>
            <person name="Arnaud M.B."/>
            <person name="Bates S."/>
            <person name="Brown A.J."/>
            <person name="Brunke S."/>
            <person name="Costanzo M.C."/>
            <person name="Fitzpatrick D.A."/>
            <person name="de Groot P.W."/>
            <person name="Harris D."/>
            <person name="Hoyer L.L."/>
            <person name="Hube B."/>
            <person name="Klis F.M."/>
            <person name="Kodira C."/>
            <person name="Lennard N."/>
            <person name="Logue M.E."/>
            <person name="Martin R."/>
            <person name="Neiman A.M."/>
            <person name="Nikolaou E."/>
            <person name="Quail M.A."/>
            <person name="Quinn J."/>
            <person name="Santos M.C."/>
            <person name="Schmitzberger F.F."/>
            <person name="Sherlock G."/>
            <person name="Shah P."/>
            <person name="Silverstein K.A."/>
            <person name="Skrzypek M.S."/>
            <person name="Soll D."/>
            <person name="Staggs R."/>
            <person name="Stansfield I."/>
            <person name="Stumpf M.P."/>
            <person name="Sudbery P.E."/>
            <person name="Srikantha T."/>
            <person name="Zeng Q."/>
            <person name="Berman J."/>
            <person name="Berriman M."/>
            <person name="Heitman J."/>
            <person name="Gow N.A."/>
            <person name="Lorenz M.C."/>
            <person name="Birren B.W."/>
            <person name="Kellis M."/>
            <person name="Cuomo C.A."/>
        </authorList>
    </citation>
    <scope>NUCLEOTIDE SEQUENCE [LARGE SCALE GENOMIC DNA]</scope>
    <source>
        <strain evidence="10">ATCC 11503 / BCRC 21390 / CBS 2605 / JCM 1781 / NBRC 1676 / NRRL YB-4239</strain>
    </source>
</reference>
<evidence type="ECO:0000259" key="8">
    <source>
        <dbReference type="Pfam" id="PF20877"/>
    </source>
</evidence>
<dbReference type="InterPro" id="IPR049452">
    <property type="entry name" value="Anoctamin_TM"/>
</dbReference>
<sequence length="928" mass="104922">MQPLQEIEPDFYISYFYDTDATHKSTTEQELTKLVDRLYDNGFAATIRPGDANHLLIFIKLSSDSYIEQAEKDLMKNYEFGVTSKDDTLSARFRIIHHYLTSSVELGGVGITPAEGIWKNVIDIVPVTDAFNDTQLIEELKINFSRTELSTNKIKKVYGIQIALYFEFLKYYIYWLAGLSVVGIFQYLKKTRSFSLTYTFINLIWGTLFLAFWHRREQYLTNLWGVQNCHEIEDHLAELAQINKNFEKKSSYTHKSNNGGYRFVKELLFIPIALVFVAVLISYQLGCFFIEIFLTDIYDGPGKSLLTLLPTVLIVVFVPILTIIYNAVTDIVIKFEGHDNQYTKNNSILVKQFILNFLTSYVPLIITSFLYLPFAHLIGPHLGDLQLTISSYVGENRFFSKYLTKLKSQRDFQINQGRLNAQFFYFIVTNQVIQIVLKYVLPLIITKVTNIIQTKVQKKPQLKVDNDNPYESIWLHNVRASLNLPVYNVDDDFRGLILQYGYLIMFGPVWPLAPLVSLIFDVVIFKLDNFKLLSGRYFKPPLPKRVDSTHPWNLALFLLTWLGSVISPVVTAFYRHGTAPPKSMGQLTFDNASVHLSSSVFLVLLMFFSEHGFLILSYVLFKFSNLFKSQVEWENDFVENDMKLRRDHYSNHVKPTIKVRECPDWKNFTPEGTMDFQPPVVVTDAGEVHEPEKIPTKKLGYTTSSQHYTETTVTSRSEQARLIAEKEKLLKERQAELKRLEQDHKIGAKYDKASTSDANTASVAALERDKEEGDTVIQAKSGPNGEMKPSTIDSNKHINDDPFGASVLPPPAPNDKSAEVDTNKFSTQDSKTAHAAAAAPQAGGLTTTAGKGPDDKTTSVEGADQQKPKPSGSSSAQSEASNDSLSESRLGTSSKQSGNQGGLKKIVNGAEKEVKSTRSGIKKLFKKT</sequence>
<dbReference type="Proteomes" id="UP000001996">
    <property type="component" value="Unassembled WGS sequence"/>
</dbReference>
<feature type="region of interest" description="Disordered" evidence="5">
    <location>
        <begin position="765"/>
        <end position="928"/>
    </location>
</feature>
<dbReference type="AlphaFoldDB" id="A5DTZ8"/>
<name>A5DTZ8_LODEL</name>
<keyword evidence="4 6" id="KW-0472">Membrane</keyword>
<evidence type="ECO:0000256" key="1">
    <source>
        <dbReference type="ARBA" id="ARBA00004141"/>
    </source>
</evidence>
<dbReference type="GO" id="GO:0032541">
    <property type="term" value="C:cortical endoplasmic reticulum"/>
    <property type="evidence" value="ECO:0007669"/>
    <property type="project" value="TreeGrafter"/>
</dbReference>
<dbReference type="KEGG" id="lel:PVL30_000803"/>
<evidence type="ECO:0000259" key="7">
    <source>
        <dbReference type="Pfam" id="PF04547"/>
    </source>
</evidence>
<evidence type="ECO:0000256" key="5">
    <source>
        <dbReference type="SAM" id="MobiDB-lite"/>
    </source>
</evidence>
<feature type="transmembrane region" description="Helical" evidence="6">
    <location>
        <begin position="500"/>
        <end position="524"/>
    </location>
</feature>
<feature type="compositionally biased region" description="Polar residues" evidence="5">
    <location>
        <begin position="887"/>
        <end position="898"/>
    </location>
</feature>
<dbReference type="GO" id="GO:0005254">
    <property type="term" value="F:chloride channel activity"/>
    <property type="evidence" value="ECO:0007669"/>
    <property type="project" value="TreeGrafter"/>
</dbReference>
<dbReference type="FunCoup" id="A5DTZ8">
    <property type="interactions" value="285"/>
</dbReference>
<dbReference type="GeneID" id="5234936"/>
<feature type="transmembrane region" description="Helical" evidence="6">
    <location>
        <begin position="268"/>
        <end position="294"/>
    </location>
</feature>
<evidence type="ECO:0000313" key="9">
    <source>
        <dbReference type="EMBL" id="EDK42656.1"/>
    </source>
</evidence>
<feature type="transmembrane region" description="Helical" evidence="6">
    <location>
        <begin position="594"/>
        <end position="621"/>
    </location>
</feature>
<dbReference type="PANTHER" id="PTHR12308:SF73">
    <property type="entry name" value="ANOCTAMIN"/>
    <property type="match status" value="1"/>
</dbReference>
<keyword evidence="3 6" id="KW-1133">Transmembrane helix</keyword>
<dbReference type="STRING" id="379508.A5DTZ8"/>
<feature type="domain" description="Anoctamin alpha-beta plait" evidence="8">
    <location>
        <begin position="9"/>
        <end position="121"/>
    </location>
</feature>
<dbReference type="Pfam" id="PF20877">
    <property type="entry name" value="Anoctamin_N"/>
    <property type="match status" value="1"/>
</dbReference>